<dbReference type="EMBL" id="VTPC01001346">
    <property type="protein sequence ID" value="KAF2902288.1"/>
    <property type="molecule type" value="Genomic_DNA"/>
</dbReference>
<feature type="region of interest" description="Disordered" evidence="1">
    <location>
        <begin position="38"/>
        <end position="57"/>
    </location>
</feature>
<reference evidence="2" key="1">
    <citation type="submission" date="2019-08" db="EMBL/GenBank/DDBJ databases">
        <title>The genome of the North American firefly Photinus pyralis.</title>
        <authorList>
            <consortium name="Photinus pyralis genome working group"/>
            <person name="Fallon T.R."/>
            <person name="Sander Lower S.E."/>
            <person name="Weng J.-K."/>
        </authorList>
    </citation>
    <scope>NUCLEOTIDE SEQUENCE</scope>
    <source>
        <strain evidence="2">TRF0915ILg1</strain>
        <tissue evidence="2">Whole body</tissue>
    </source>
</reference>
<accession>A0A8K0DA47</accession>
<feature type="compositionally biased region" description="Basic and acidic residues" evidence="1">
    <location>
        <begin position="44"/>
        <end position="57"/>
    </location>
</feature>
<gene>
    <name evidence="2" type="ORF">ILUMI_03896</name>
</gene>
<evidence type="ECO:0000313" key="2">
    <source>
        <dbReference type="EMBL" id="KAF2902288.1"/>
    </source>
</evidence>
<comment type="caution">
    <text evidence="2">The sequence shown here is derived from an EMBL/GenBank/DDBJ whole genome shotgun (WGS) entry which is preliminary data.</text>
</comment>
<evidence type="ECO:0000313" key="3">
    <source>
        <dbReference type="Proteomes" id="UP000801492"/>
    </source>
</evidence>
<dbReference type="Proteomes" id="UP000801492">
    <property type="component" value="Unassembled WGS sequence"/>
</dbReference>
<sequence length="105" mass="12405">NVEVKSIYEERALKQIINEVTKYKCDILVLWQTKIQNTETTEGGGRRLEKKNTKEDLERDKTKRYIKNYKHCSKNQTSLKSSQRKESVGWVTYKTTTGWDTQNIC</sequence>
<organism evidence="2 3">
    <name type="scientific">Ignelater luminosus</name>
    <name type="common">Cucubano</name>
    <name type="synonym">Pyrophorus luminosus</name>
    <dbReference type="NCBI Taxonomy" id="2038154"/>
    <lineage>
        <taxon>Eukaryota</taxon>
        <taxon>Metazoa</taxon>
        <taxon>Ecdysozoa</taxon>
        <taxon>Arthropoda</taxon>
        <taxon>Hexapoda</taxon>
        <taxon>Insecta</taxon>
        <taxon>Pterygota</taxon>
        <taxon>Neoptera</taxon>
        <taxon>Endopterygota</taxon>
        <taxon>Coleoptera</taxon>
        <taxon>Polyphaga</taxon>
        <taxon>Elateriformia</taxon>
        <taxon>Elateroidea</taxon>
        <taxon>Elateridae</taxon>
        <taxon>Agrypninae</taxon>
        <taxon>Pyrophorini</taxon>
        <taxon>Ignelater</taxon>
    </lineage>
</organism>
<protein>
    <submittedName>
        <fullName evidence="2">Uncharacterized protein</fullName>
    </submittedName>
</protein>
<name>A0A8K0DA47_IGNLU</name>
<dbReference type="AlphaFoldDB" id="A0A8K0DA47"/>
<keyword evidence="3" id="KW-1185">Reference proteome</keyword>
<proteinExistence type="predicted"/>
<evidence type="ECO:0000256" key="1">
    <source>
        <dbReference type="SAM" id="MobiDB-lite"/>
    </source>
</evidence>
<feature type="non-terminal residue" evidence="2">
    <location>
        <position position="1"/>
    </location>
</feature>